<feature type="non-terminal residue" evidence="1">
    <location>
        <position position="63"/>
    </location>
</feature>
<protein>
    <submittedName>
        <fullName evidence="1">14241_t:CDS:1</fullName>
    </submittedName>
</protein>
<evidence type="ECO:0000313" key="1">
    <source>
        <dbReference type="EMBL" id="CAG8564890.1"/>
    </source>
</evidence>
<dbReference type="Gene3D" id="1.10.8.1180">
    <property type="match status" value="1"/>
</dbReference>
<organism evidence="1 2">
    <name type="scientific">Acaulospora morrowiae</name>
    <dbReference type="NCBI Taxonomy" id="94023"/>
    <lineage>
        <taxon>Eukaryota</taxon>
        <taxon>Fungi</taxon>
        <taxon>Fungi incertae sedis</taxon>
        <taxon>Mucoromycota</taxon>
        <taxon>Glomeromycotina</taxon>
        <taxon>Glomeromycetes</taxon>
        <taxon>Diversisporales</taxon>
        <taxon>Acaulosporaceae</taxon>
        <taxon>Acaulospora</taxon>
    </lineage>
</organism>
<proteinExistence type="predicted"/>
<comment type="caution">
    <text evidence="1">The sequence shown here is derived from an EMBL/GenBank/DDBJ whole genome shotgun (WGS) entry which is preliminary data.</text>
</comment>
<sequence>MSTSQNTKSIQDTATTSFTSTSNAFEADELKRYRKYWWKTGKLHSKAKWEEAIFQYAGQQGSL</sequence>
<dbReference type="Proteomes" id="UP000789342">
    <property type="component" value="Unassembled WGS sequence"/>
</dbReference>
<feature type="non-terminal residue" evidence="1">
    <location>
        <position position="1"/>
    </location>
</feature>
<name>A0A9N9BFY9_9GLOM</name>
<dbReference type="EMBL" id="CAJVPV010004022">
    <property type="protein sequence ID" value="CAG8564890.1"/>
    <property type="molecule type" value="Genomic_DNA"/>
</dbReference>
<gene>
    <name evidence="1" type="ORF">AMORRO_LOCUS6190</name>
</gene>
<accession>A0A9N9BFY9</accession>
<evidence type="ECO:0000313" key="2">
    <source>
        <dbReference type="Proteomes" id="UP000789342"/>
    </source>
</evidence>
<dbReference type="AlphaFoldDB" id="A0A9N9BFY9"/>
<keyword evidence="2" id="KW-1185">Reference proteome</keyword>
<reference evidence="1" key="1">
    <citation type="submission" date="2021-06" db="EMBL/GenBank/DDBJ databases">
        <authorList>
            <person name="Kallberg Y."/>
            <person name="Tangrot J."/>
            <person name="Rosling A."/>
        </authorList>
    </citation>
    <scope>NUCLEOTIDE SEQUENCE</scope>
    <source>
        <strain evidence="1">CL551</strain>
    </source>
</reference>